<dbReference type="InterPro" id="IPR001412">
    <property type="entry name" value="aa-tRNA-synth_I_CS"/>
</dbReference>
<dbReference type="InterPro" id="IPR004493">
    <property type="entry name" value="Leu-tRNA-synth_Ia_arc/euk"/>
</dbReference>
<dbReference type="EC" id="6.1.1.4" evidence="2"/>
<keyword evidence="12" id="KW-1185">Reference proteome</keyword>
<evidence type="ECO:0000256" key="7">
    <source>
        <dbReference type="ARBA" id="ARBA00023146"/>
    </source>
</evidence>
<dbReference type="InterPro" id="IPR009008">
    <property type="entry name" value="Val/Leu/Ile-tRNA-synth_edit"/>
</dbReference>
<dbReference type="GO" id="GO:0002161">
    <property type="term" value="F:aminoacyl-tRNA deacylase activity"/>
    <property type="evidence" value="ECO:0007669"/>
    <property type="project" value="InterPro"/>
</dbReference>
<accession>A0A9K3CXW8</accession>
<evidence type="ECO:0000256" key="9">
    <source>
        <dbReference type="RuleBase" id="RU363035"/>
    </source>
</evidence>
<evidence type="ECO:0000256" key="3">
    <source>
        <dbReference type="ARBA" id="ARBA00022598"/>
    </source>
</evidence>
<evidence type="ECO:0000313" key="12">
    <source>
        <dbReference type="Proteomes" id="UP000265618"/>
    </source>
</evidence>
<keyword evidence="6 9" id="KW-0648">Protein biosynthesis</keyword>
<gene>
    <name evidence="11" type="ORF">KIPB_007018</name>
</gene>
<keyword evidence="4 9" id="KW-0547">Nucleotide-binding</keyword>
<feature type="domain" description="Aminoacyl-tRNA synthetase class Ia" evidence="10">
    <location>
        <begin position="48"/>
        <end position="108"/>
    </location>
</feature>
<name>A0A9K3CXW8_9EUKA</name>
<evidence type="ECO:0000256" key="8">
    <source>
        <dbReference type="ARBA" id="ARBA00030520"/>
    </source>
</evidence>
<dbReference type="GO" id="GO:0004823">
    <property type="term" value="F:leucine-tRNA ligase activity"/>
    <property type="evidence" value="ECO:0007669"/>
    <property type="project" value="UniProtKB-EC"/>
</dbReference>
<dbReference type="InterPro" id="IPR002300">
    <property type="entry name" value="aa-tRNA-synth_Ia"/>
</dbReference>
<dbReference type="Gene3D" id="3.40.50.620">
    <property type="entry name" value="HUPs"/>
    <property type="match status" value="1"/>
</dbReference>
<evidence type="ECO:0000256" key="4">
    <source>
        <dbReference type="ARBA" id="ARBA00022741"/>
    </source>
</evidence>
<dbReference type="Proteomes" id="UP000265618">
    <property type="component" value="Unassembled WGS sequence"/>
</dbReference>
<evidence type="ECO:0000256" key="5">
    <source>
        <dbReference type="ARBA" id="ARBA00022840"/>
    </source>
</evidence>
<dbReference type="GO" id="GO:0005524">
    <property type="term" value="F:ATP binding"/>
    <property type="evidence" value="ECO:0007669"/>
    <property type="project" value="UniProtKB-KW"/>
</dbReference>
<dbReference type="GO" id="GO:0006429">
    <property type="term" value="P:leucyl-tRNA aminoacylation"/>
    <property type="evidence" value="ECO:0007669"/>
    <property type="project" value="InterPro"/>
</dbReference>
<comment type="caution">
    <text evidence="11">The sequence shown here is derived from an EMBL/GenBank/DDBJ whole genome shotgun (WGS) entry which is preliminary data.</text>
</comment>
<evidence type="ECO:0000259" key="10">
    <source>
        <dbReference type="Pfam" id="PF00133"/>
    </source>
</evidence>
<dbReference type="AlphaFoldDB" id="A0A9K3CXW8"/>
<evidence type="ECO:0000256" key="2">
    <source>
        <dbReference type="ARBA" id="ARBA00013164"/>
    </source>
</evidence>
<dbReference type="SUPFAM" id="SSF52374">
    <property type="entry name" value="Nucleotidylyl transferase"/>
    <property type="match status" value="1"/>
</dbReference>
<evidence type="ECO:0000313" key="11">
    <source>
        <dbReference type="EMBL" id="GIQ85368.1"/>
    </source>
</evidence>
<protein>
    <recommendedName>
        <fullName evidence="2">leucine--tRNA ligase</fullName>
        <ecNumber evidence="2">6.1.1.4</ecNumber>
    </recommendedName>
    <alternativeName>
        <fullName evidence="8">Leucyl-tRNA synthetase</fullName>
    </alternativeName>
</protein>
<keyword evidence="5 9" id="KW-0067">ATP-binding</keyword>
<keyword evidence="3 9" id="KW-0436">Ligase</keyword>
<dbReference type="PANTHER" id="PTHR45794">
    <property type="entry name" value="LEUCYL-TRNA SYNTHETASE"/>
    <property type="match status" value="1"/>
</dbReference>
<dbReference type="PROSITE" id="PS00178">
    <property type="entry name" value="AA_TRNA_LIGASE_I"/>
    <property type="match status" value="1"/>
</dbReference>
<dbReference type="OrthoDB" id="10249672at2759"/>
<comment type="similarity">
    <text evidence="1 9">Belongs to the class-I aminoacyl-tRNA synthetase family.</text>
</comment>
<proteinExistence type="inferred from homology"/>
<evidence type="ECO:0000256" key="1">
    <source>
        <dbReference type="ARBA" id="ARBA00005594"/>
    </source>
</evidence>
<organism evidence="11 12">
    <name type="scientific">Kipferlia bialata</name>
    <dbReference type="NCBI Taxonomy" id="797122"/>
    <lineage>
        <taxon>Eukaryota</taxon>
        <taxon>Metamonada</taxon>
        <taxon>Carpediemonas-like organisms</taxon>
        <taxon>Kipferlia</taxon>
    </lineage>
</organism>
<dbReference type="Gene3D" id="3.90.740.10">
    <property type="entry name" value="Valyl/Leucyl/Isoleucyl-tRNA synthetase, editing domain"/>
    <property type="match status" value="1"/>
</dbReference>
<dbReference type="Pfam" id="PF00133">
    <property type="entry name" value="tRNA-synt_1"/>
    <property type="match status" value="1"/>
</dbReference>
<dbReference type="EMBL" id="BDIP01001905">
    <property type="protein sequence ID" value="GIQ85368.1"/>
    <property type="molecule type" value="Genomic_DNA"/>
</dbReference>
<evidence type="ECO:0000256" key="6">
    <source>
        <dbReference type="ARBA" id="ARBA00022917"/>
    </source>
</evidence>
<dbReference type="InterPro" id="IPR014729">
    <property type="entry name" value="Rossmann-like_a/b/a_fold"/>
</dbReference>
<dbReference type="PANTHER" id="PTHR45794:SF1">
    <property type="entry name" value="LEUCINE--TRNA LIGASE, CYTOPLASMIC"/>
    <property type="match status" value="1"/>
</dbReference>
<sequence length="426" mass="48095">MSEVEDKLSEKRNRLHGIASRHQGLWSTEGVFERDAPEDFDPKAVAVSSEEKNKFMITFPYPYMNGMLHLGHLFSLTKAEFAAGYQRVAGKNVLFPFSFHCTGMPISAAALRLEGEIRDFGCPPVFPKEDPNAVKVVREKVDLLKFKAKKGKAAGKKSRAKYQWEIMESMGLTAEQIPDFVDPYHWCRFFPQHAKADLKRFGARVDWRRSFTTTDMNPFYDSFIKWQFRKLHTGGYLRFGRRNSVWSVEDNQPCLDHDRSEGEGVGVQEYVVIKMNVQKPYTGKLAALADYNVFLGAATLRPETMYGQTNCWALPEGDYGAYQMNETDVIICSERAAENMAFQEMTAGEFGCLVKLADIKGSDLFGVPLSAPNTPLETIYVLPLMTIKMDVGTGIVTSVPSDAPDDYQALVDLKRSAEMREQYGIK</sequence>
<feature type="non-terminal residue" evidence="11">
    <location>
        <position position="426"/>
    </location>
</feature>
<reference evidence="11 12" key="1">
    <citation type="journal article" date="2018" name="PLoS ONE">
        <title>The draft genome of Kipferlia bialata reveals reductive genome evolution in fornicate parasites.</title>
        <authorList>
            <person name="Tanifuji G."/>
            <person name="Takabayashi S."/>
            <person name="Kume K."/>
            <person name="Takagi M."/>
            <person name="Nakayama T."/>
            <person name="Kamikawa R."/>
            <person name="Inagaki Y."/>
            <person name="Hashimoto T."/>
        </authorList>
    </citation>
    <scope>NUCLEOTIDE SEQUENCE [LARGE SCALE GENOMIC DNA]</scope>
    <source>
        <strain evidence="11">NY0173</strain>
    </source>
</reference>
<keyword evidence="7 9" id="KW-0030">Aminoacyl-tRNA synthetase</keyword>
<dbReference type="SUPFAM" id="SSF50677">
    <property type="entry name" value="ValRS/IleRS/LeuRS editing domain"/>
    <property type="match status" value="1"/>
</dbReference>